<dbReference type="Pfam" id="PF04545">
    <property type="entry name" value="Sigma70_r4"/>
    <property type="match status" value="1"/>
</dbReference>
<evidence type="ECO:0000256" key="3">
    <source>
        <dbReference type="ARBA" id="ARBA00023082"/>
    </source>
</evidence>
<feature type="domain" description="RNA polymerase sigma-70 region 4" evidence="8">
    <location>
        <begin position="138"/>
        <end position="186"/>
    </location>
</feature>
<comment type="caution">
    <text evidence="9">The sequence shown here is derived from an EMBL/GenBank/DDBJ whole genome shotgun (WGS) entry which is preliminary data.</text>
</comment>
<dbReference type="eggNOG" id="COG1595">
    <property type="taxonomic scope" value="Bacteria"/>
</dbReference>
<dbReference type="EMBL" id="AWFG01000030">
    <property type="protein sequence ID" value="KCZ57608.1"/>
    <property type="molecule type" value="Genomic_DNA"/>
</dbReference>
<dbReference type="InterPro" id="IPR013324">
    <property type="entry name" value="RNA_pol_sigma_r3/r4-like"/>
</dbReference>
<evidence type="ECO:0000256" key="5">
    <source>
        <dbReference type="ARBA" id="ARBA00023163"/>
    </source>
</evidence>
<dbReference type="SUPFAM" id="SSF88946">
    <property type="entry name" value="Sigma2 domain of RNA polymerase sigma factors"/>
    <property type="match status" value="1"/>
</dbReference>
<dbReference type="GO" id="GO:0016987">
    <property type="term" value="F:sigma factor activity"/>
    <property type="evidence" value="ECO:0007669"/>
    <property type="project" value="UniProtKB-KW"/>
</dbReference>
<keyword evidence="2 6" id="KW-0805">Transcription regulation</keyword>
<dbReference type="CDD" id="cd06171">
    <property type="entry name" value="Sigma70_r4"/>
    <property type="match status" value="1"/>
</dbReference>
<dbReference type="GO" id="GO:0003677">
    <property type="term" value="F:DNA binding"/>
    <property type="evidence" value="ECO:0007669"/>
    <property type="project" value="UniProtKB-KW"/>
</dbReference>
<dbReference type="InterPro" id="IPR013325">
    <property type="entry name" value="RNA_pol_sigma_r2"/>
</dbReference>
<dbReference type="Pfam" id="PF04542">
    <property type="entry name" value="Sigma70_r2"/>
    <property type="match status" value="1"/>
</dbReference>
<keyword evidence="4 6" id="KW-0238">DNA-binding</keyword>
<dbReference type="InterPro" id="IPR000838">
    <property type="entry name" value="RNA_pol_sigma70_ECF_CS"/>
</dbReference>
<dbReference type="PANTHER" id="PTHR43133:SF62">
    <property type="entry name" value="RNA POLYMERASE SIGMA FACTOR SIGZ"/>
    <property type="match status" value="1"/>
</dbReference>
<sequence length="193" mass="21834">MNDASDRKVDLEQRERHADCMVKIASDQCRESFAELFAFYAPRLKSYMQRLGAAESEAEELVQEVMVTVWRKAGLYDRQQASVSTWIFRVARNRRIDAQRRTTRPELEPDEPMLQPAAAEQPDAAVARGQMEEKVRAAMANLPEEQLVLLQAAFYDGLSHSEIAEAYGIPLGTVKSRIRLAFAKMRGGLDDAE</sequence>
<keyword evidence="3 6" id="KW-0731">Sigma factor</keyword>
<reference evidence="9 10" key="1">
    <citation type="journal article" date="2014" name="Antonie Van Leeuwenhoek">
        <title>Hyphomonas beringensis sp. nov. and Hyphomonas chukchiensis sp. nov., isolated from surface seawater of the Bering Sea and Chukchi Sea.</title>
        <authorList>
            <person name="Li C."/>
            <person name="Lai Q."/>
            <person name="Li G."/>
            <person name="Dong C."/>
            <person name="Wang J."/>
            <person name="Liao Y."/>
            <person name="Shao Z."/>
        </authorList>
    </citation>
    <scope>NUCLEOTIDE SEQUENCE [LARGE SCALE GENOMIC DNA]</scope>
    <source>
        <strain evidence="9 10">BH-BN04-4</strain>
    </source>
</reference>
<keyword evidence="5 6" id="KW-0804">Transcription</keyword>
<feature type="domain" description="RNA polymerase sigma-70 region 2" evidence="7">
    <location>
        <begin position="38"/>
        <end position="104"/>
    </location>
</feature>
<name>A0A062UIS2_9PROT</name>
<evidence type="ECO:0000259" key="7">
    <source>
        <dbReference type="Pfam" id="PF04542"/>
    </source>
</evidence>
<protein>
    <recommendedName>
        <fullName evidence="6">RNA polymerase sigma factor</fullName>
    </recommendedName>
</protein>
<dbReference type="SUPFAM" id="SSF88659">
    <property type="entry name" value="Sigma3 and sigma4 domains of RNA polymerase sigma factors"/>
    <property type="match status" value="1"/>
</dbReference>
<dbReference type="Gene3D" id="1.10.10.10">
    <property type="entry name" value="Winged helix-like DNA-binding domain superfamily/Winged helix DNA-binding domain"/>
    <property type="match status" value="1"/>
</dbReference>
<proteinExistence type="inferred from homology"/>
<comment type="similarity">
    <text evidence="1 6">Belongs to the sigma-70 factor family. ECF subfamily.</text>
</comment>
<dbReference type="NCBIfam" id="TIGR02937">
    <property type="entry name" value="sigma70-ECF"/>
    <property type="match status" value="1"/>
</dbReference>
<dbReference type="PANTHER" id="PTHR43133">
    <property type="entry name" value="RNA POLYMERASE ECF-TYPE SIGMA FACTO"/>
    <property type="match status" value="1"/>
</dbReference>
<dbReference type="GO" id="GO:0006352">
    <property type="term" value="P:DNA-templated transcription initiation"/>
    <property type="evidence" value="ECO:0007669"/>
    <property type="project" value="InterPro"/>
</dbReference>
<evidence type="ECO:0000256" key="6">
    <source>
        <dbReference type="RuleBase" id="RU000716"/>
    </source>
</evidence>
<dbReference type="PATRIC" id="fig|1280947.3.peg.2259"/>
<evidence type="ECO:0000256" key="1">
    <source>
        <dbReference type="ARBA" id="ARBA00010641"/>
    </source>
</evidence>
<dbReference type="InterPro" id="IPR014284">
    <property type="entry name" value="RNA_pol_sigma-70_dom"/>
</dbReference>
<dbReference type="Proteomes" id="UP000027190">
    <property type="component" value="Unassembled WGS sequence"/>
</dbReference>
<evidence type="ECO:0000256" key="4">
    <source>
        <dbReference type="ARBA" id="ARBA00023125"/>
    </source>
</evidence>
<evidence type="ECO:0000256" key="2">
    <source>
        <dbReference type="ARBA" id="ARBA00023015"/>
    </source>
</evidence>
<dbReference type="AlphaFoldDB" id="A0A062UIS2"/>
<accession>A0A062UIS2</accession>
<dbReference type="InterPro" id="IPR039425">
    <property type="entry name" value="RNA_pol_sigma-70-like"/>
</dbReference>
<dbReference type="InterPro" id="IPR036388">
    <property type="entry name" value="WH-like_DNA-bd_sf"/>
</dbReference>
<organism evidence="9 10">
    <name type="scientific">Hyphomonas chukchiensis</name>
    <dbReference type="NCBI Taxonomy" id="1280947"/>
    <lineage>
        <taxon>Bacteria</taxon>
        <taxon>Pseudomonadati</taxon>
        <taxon>Pseudomonadota</taxon>
        <taxon>Alphaproteobacteria</taxon>
        <taxon>Hyphomonadales</taxon>
        <taxon>Hyphomonadaceae</taxon>
        <taxon>Hyphomonas</taxon>
    </lineage>
</organism>
<dbReference type="InterPro" id="IPR007630">
    <property type="entry name" value="RNA_pol_sigma70_r4"/>
</dbReference>
<evidence type="ECO:0000313" key="9">
    <source>
        <dbReference type="EMBL" id="KCZ57608.1"/>
    </source>
</evidence>
<dbReference type="InterPro" id="IPR007627">
    <property type="entry name" value="RNA_pol_sigma70_r2"/>
</dbReference>
<dbReference type="PROSITE" id="PS01063">
    <property type="entry name" value="SIGMA70_ECF"/>
    <property type="match status" value="1"/>
</dbReference>
<evidence type="ECO:0000313" key="10">
    <source>
        <dbReference type="Proteomes" id="UP000027190"/>
    </source>
</evidence>
<evidence type="ECO:0000259" key="8">
    <source>
        <dbReference type="Pfam" id="PF04545"/>
    </source>
</evidence>
<dbReference type="Gene3D" id="1.10.1740.10">
    <property type="match status" value="1"/>
</dbReference>
<keyword evidence="10" id="KW-1185">Reference proteome</keyword>
<gene>
    <name evidence="9" type="ORF">HY30_05375</name>
</gene>
<dbReference type="STRING" id="1280947.HY30_05375"/>